<name>A0A415DWH9_9FIRM</name>
<dbReference type="GeneID" id="83003724"/>
<dbReference type="GO" id="GO:0016491">
    <property type="term" value="F:oxidoreductase activity"/>
    <property type="evidence" value="ECO:0007669"/>
    <property type="project" value="InterPro"/>
</dbReference>
<evidence type="ECO:0000256" key="2">
    <source>
        <dbReference type="ARBA" id="ARBA00022643"/>
    </source>
</evidence>
<dbReference type="EMBL" id="QRMS01000006">
    <property type="protein sequence ID" value="RHJ84659.1"/>
    <property type="molecule type" value="Genomic_DNA"/>
</dbReference>
<dbReference type="OrthoDB" id="9805976at2"/>
<dbReference type="AlphaFoldDB" id="A0A415DWH9"/>
<accession>A0A415DWH9</accession>
<evidence type="ECO:0000256" key="1">
    <source>
        <dbReference type="ARBA" id="ARBA00022630"/>
    </source>
</evidence>
<dbReference type="STRING" id="1776384.GCA_900086585_01344"/>
<dbReference type="Proteomes" id="UP000284841">
    <property type="component" value="Unassembled WGS sequence"/>
</dbReference>
<keyword evidence="1" id="KW-0285">Flavoprotein</keyword>
<keyword evidence="2" id="KW-0288">FMN</keyword>
<gene>
    <name evidence="4" type="ORF">DW099_16950</name>
</gene>
<dbReference type="InterPro" id="IPR005025">
    <property type="entry name" value="FMN_Rdtase-like_dom"/>
</dbReference>
<dbReference type="RefSeq" id="WP_067535532.1">
    <property type="nucleotide sequence ID" value="NZ_AP025567.1"/>
</dbReference>
<sequence>MKILGISGGSKNGNNDAMCKEALMGAKEAGAEIEFINLNELHIEHCTGCTACVMSLMSGKGGACPVKDDFEWLRDKMMDADGIVWAIPIFEKGASGLFRTITDRMGPRNDKAMIIVGSKIAEETGGTLPDQRMLKEKVVSYIGIGGSDWSTRIQCDFFNQSLTPAWTVVDTEVFPWSKCIVMEEEKVKRSHQIGADLANAAKDIENAKWIGDPGICPHCHCRNFYLNDDATKAVCCACGLEGEIKVTDGKVSFHFDPETEGHAHDTLSGKFIHVDDIKENEGKLMEWKKTDEFKQKKQAYIDFISSSKPAK</sequence>
<feature type="domain" description="NADPH-dependent FMN reductase-like" evidence="3">
    <location>
        <begin position="1"/>
        <end position="148"/>
    </location>
</feature>
<dbReference type="SUPFAM" id="SSF52218">
    <property type="entry name" value="Flavoproteins"/>
    <property type="match status" value="1"/>
</dbReference>
<organism evidence="4 5">
    <name type="scientific">Emergencia timonensis</name>
    <dbReference type="NCBI Taxonomy" id="1776384"/>
    <lineage>
        <taxon>Bacteria</taxon>
        <taxon>Bacillati</taxon>
        <taxon>Bacillota</taxon>
        <taxon>Clostridia</taxon>
        <taxon>Peptostreptococcales</taxon>
        <taxon>Anaerovoracaceae</taxon>
        <taxon>Emergencia</taxon>
    </lineage>
</organism>
<proteinExistence type="predicted"/>
<protein>
    <submittedName>
        <fullName evidence="4">Flavodoxin family protein</fullName>
    </submittedName>
</protein>
<dbReference type="PANTHER" id="PTHR43278:SF2">
    <property type="entry name" value="IRON-SULFUR FLAVOPROTEIN"/>
    <property type="match status" value="1"/>
</dbReference>
<evidence type="ECO:0000313" key="4">
    <source>
        <dbReference type="EMBL" id="RHJ84659.1"/>
    </source>
</evidence>
<dbReference type="Gene3D" id="3.40.50.360">
    <property type="match status" value="1"/>
</dbReference>
<dbReference type="InterPro" id="IPR051796">
    <property type="entry name" value="ISF_SsuE-like"/>
</dbReference>
<comment type="caution">
    <text evidence="4">The sequence shown here is derived from an EMBL/GenBank/DDBJ whole genome shotgun (WGS) entry which is preliminary data.</text>
</comment>
<dbReference type="InterPro" id="IPR029039">
    <property type="entry name" value="Flavoprotein-like_sf"/>
</dbReference>
<keyword evidence="5" id="KW-1185">Reference proteome</keyword>
<evidence type="ECO:0000313" key="5">
    <source>
        <dbReference type="Proteomes" id="UP000284841"/>
    </source>
</evidence>
<dbReference type="PANTHER" id="PTHR43278">
    <property type="entry name" value="NAD(P)H-DEPENDENT FMN-CONTAINING OXIDOREDUCTASE YWQN-RELATED"/>
    <property type="match status" value="1"/>
</dbReference>
<dbReference type="Pfam" id="PF03358">
    <property type="entry name" value="FMN_red"/>
    <property type="match status" value="1"/>
</dbReference>
<evidence type="ECO:0000259" key="3">
    <source>
        <dbReference type="Pfam" id="PF03358"/>
    </source>
</evidence>
<reference evidence="4 5" key="1">
    <citation type="submission" date="2018-08" db="EMBL/GenBank/DDBJ databases">
        <title>A genome reference for cultivated species of the human gut microbiota.</title>
        <authorList>
            <person name="Zou Y."/>
            <person name="Xue W."/>
            <person name="Luo G."/>
        </authorList>
    </citation>
    <scope>NUCLEOTIDE SEQUENCE [LARGE SCALE GENOMIC DNA]</scope>
    <source>
        <strain evidence="4 5">AM07-24</strain>
    </source>
</reference>